<feature type="domain" description="Large ribosomal subunit protein uL15/eL18" evidence="5">
    <location>
        <begin position="10"/>
        <end position="169"/>
    </location>
</feature>
<dbReference type="Gene3D" id="3.100.10.10">
    <property type="match status" value="1"/>
</dbReference>
<dbReference type="GO" id="GO:0003735">
    <property type="term" value="F:structural constituent of ribosome"/>
    <property type="evidence" value="ECO:0007669"/>
    <property type="project" value="InterPro"/>
</dbReference>
<keyword evidence="3" id="KW-0687">Ribonucleoprotein</keyword>
<gene>
    <name evidence="6" type="ORF">NESG_00973</name>
</gene>
<dbReference type="RefSeq" id="XP_052905372.1">
    <property type="nucleotide sequence ID" value="XM_053048612.1"/>
</dbReference>
<dbReference type="InterPro" id="IPR000039">
    <property type="entry name" value="Ribosomal_eL18"/>
</dbReference>
<dbReference type="Proteomes" id="UP000054524">
    <property type="component" value="Unassembled WGS sequence"/>
</dbReference>
<dbReference type="HOGENOM" id="CLU_080024_2_0_1"/>
<evidence type="ECO:0000256" key="2">
    <source>
        <dbReference type="ARBA" id="ARBA00022980"/>
    </source>
</evidence>
<sequence>MLGRPTRIRGGRKAPKTRNAEINNLFELFSTVARKTTHPEYEKIARNIKKPITQRSVLTLKNLVKYTTPCHEKLAVVATKIVADDSIVEIPHPIKVACLSISHKAREKIEKYGGQVYKLDEIFKVAPTPEQMIIFQAPVKIRKQCQYFGSASDRKNPARPKVISKGSEKRMKKHQ</sequence>
<comment type="caution">
    <text evidence="6">The sequence shown here is derived from an EMBL/GenBank/DDBJ whole genome shotgun (WGS) entry which is preliminary data.</text>
</comment>
<dbReference type="GO" id="GO:0022625">
    <property type="term" value="C:cytosolic large ribosomal subunit"/>
    <property type="evidence" value="ECO:0007669"/>
    <property type="project" value="TreeGrafter"/>
</dbReference>
<evidence type="ECO:0000313" key="6">
    <source>
        <dbReference type="EMBL" id="KFG26817.1"/>
    </source>
</evidence>
<evidence type="ECO:0000256" key="1">
    <source>
        <dbReference type="ARBA" id="ARBA00006815"/>
    </source>
</evidence>
<dbReference type="GO" id="GO:0006412">
    <property type="term" value="P:translation"/>
    <property type="evidence" value="ECO:0007669"/>
    <property type="project" value="InterPro"/>
</dbReference>
<dbReference type="GO" id="GO:0003723">
    <property type="term" value="F:RNA binding"/>
    <property type="evidence" value="ECO:0007669"/>
    <property type="project" value="TreeGrafter"/>
</dbReference>
<accession>A0A086J3U9</accession>
<keyword evidence="7" id="KW-1185">Reference proteome</keyword>
<dbReference type="GeneID" id="77675946"/>
<evidence type="ECO:0000313" key="7">
    <source>
        <dbReference type="Proteomes" id="UP000054524"/>
    </source>
</evidence>
<dbReference type="Pfam" id="PF17135">
    <property type="entry name" value="Ribosomal_L18"/>
    <property type="match status" value="1"/>
</dbReference>
<evidence type="ECO:0000256" key="3">
    <source>
        <dbReference type="ARBA" id="ARBA00023274"/>
    </source>
</evidence>
<dbReference type="InterPro" id="IPR021131">
    <property type="entry name" value="Ribosomal_uL15/eL18"/>
</dbReference>
<name>A0A086J3U9_NEMA1</name>
<reference evidence="6 7" key="1">
    <citation type="journal article" date="2014" name="Genome Announc.">
        <title>Genome Sequence of the Microsporidian Species Nematocida sp1 Strain ERTm6 (ATCC PRA-372).</title>
        <authorList>
            <person name="Bakowski M.A."/>
            <person name="Priest M."/>
            <person name="Young S."/>
            <person name="Cuomo C.A."/>
            <person name="Troemel E.R."/>
        </authorList>
    </citation>
    <scope>NUCLEOTIDE SEQUENCE [LARGE SCALE GENOMIC DNA]</scope>
    <source>
        <strain evidence="6 7">ERTm6</strain>
    </source>
</reference>
<keyword evidence="2" id="KW-0689">Ribosomal protein</keyword>
<dbReference type="EMBL" id="AKIJ01000002">
    <property type="protein sequence ID" value="KFG26817.1"/>
    <property type="molecule type" value="Genomic_DNA"/>
</dbReference>
<evidence type="ECO:0000259" key="5">
    <source>
        <dbReference type="Pfam" id="PF17135"/>
    </source>
</evidence>
<feature type="region of interest" description="Disordered" evidence="4">
    <location>
        <begin position="150"/>
        <end position="175"/>
    </location>
</feature>
<dbReference type="SUPFAM" id="SSF52080">
    <property type="entry name" value="Ribosomal proteins L15p and L18e"/>
    <property type="match status" value="1"/>
</dbReference>
<proteinExistence type="inferred from homology"/>
<dbReference type="PANTHER" id="PTHR10934">
    <property type="entry name" value="60S RIBOSOMAL PROTEIN L18"/>
    <property type="match status" value="1"/>
</dbReference>
<dbReference type="PANTHER" id="PTHR10934:SF2">
    <property type="entry name" value="LARGE RIBOSOMAL SUBUNIT PROTEIN EL18"/>
    <property type="match status" value="1"/>
</dbReference>
<protein>
    <recommendedName>
        <fullName evidence="5">Large ribosomal subunit protein uL15/eL18 domain-containing protein</fullName>
    </recommendedName>
</protein>
<dbReference type="AlphaFoldDB" id="A0A086J3U9"/>
<organism evidence="6 7">
    <name type="scientific">Nematocida ausubeli (strain ATCC PRA-371 / ERTm2)</name>
    <name type="common">Nematode killer fungus</name>
    <dbReference type="NCBI Taxonomy" id="1913371"/>
    <lineage>
        <taxon>Eukaryota</taxon>
        <taxon>Fungi</taxon>
        <taxon>Fungi incertae sedis</taxon>
        <taxon>Microsporidia</taxon>
        <taxon>Nematocida</taxon>
    </lineage>
</organism>
<comment type="similarity">
    <text evidence="1">Belongs to the eukaryotic ribosomal protein eL18 family.</text>
</comment>
<evidence type="ECO:0000256" key="4">
    <source>
        <dbReference type="SAM" id="MobiDB-lite"/>
    </source>
</evidence>
<dbReference type="InterPro" id="IPR036227">
    <property type="entry name" value="Ribosomal_uL15/eL18_sf"/>
</dbReference>